<evidence type="ECO:0000313" key="9">
    <source>
        <dbReference type="EMBL" id="CAC5793866.1"/>
    </source>
</evidence>
<evidence type="ECO:0000313" key="5">
    <source>
        <dbReference type="EMBL" id="CAA4373920.1"/>
    </source>
</evidence>
<dbReference type="EMBL" id="CAIGXB010000004">
    <property type="protein sequence ID" value="CAC5793866.1"/>
    <property type="molecule type" value="Genomic_DNA"/>
</dbReference>
<dbReference type="EMBL" id="CACTQT010000006">
    <property type="protein sequence ID" value="CAA4373920.1"/>
    <property type="molecule type" value="Genomic_DNA"/>
</dbReference>
<dbReference type="Proteomes" id="UP000459586">
    <property type="component" value="Unassembled WGS sequence"/>
</dbReference>
<evidence type="ECO:0000256" key="1">
    <source>
        <dbReference type="HAMAP-Rule" id="MF_01538"/>
    </source>
</evidence>
<evidence type="ECO:0000313" key="13">
    <source>
        <dbReference type="Proteomes" id="UP000443506"/>
    </source>
</evidence>
<dbReference type="Proteomes" id="UP000507112">
    <property type="component" value="Unassembled WGS sequence"/>
</dbReference>
<evidence type="ECO:0000313" key="4">
    <source>
        <dbReference type="EMBL" id="CAA4156979.1"/>
    </source>
</evidence>
<dbReference type="Pfam" id="PF06855">
    <property type="entry name" value="YozE_SAM_like"/>
    <property type="match status" value="1"/>
</dbReference>
<protein>
    <recommendedName>
        <fullName evidence="1">UPF0346 protein SAMEA1029512_02336</fullName>
    </recommendedName>
</protein>
<organism evidence="7 16">
    <name type="scientific">Staphylococcus aureus</name>
    <dbReference type="NCBI Taxonomy" id="1280"/>
    <lineage>
        <taxon>Bacteria</taxon>
        <taxon>Bacillati</taxon>
        <taxon>Bacillota</taxon>
        <taxon>Bacilli</taxon>
        <taxon>Bacillales</taxon>
        <taxon>Staphylococcaceae</taxon>
        <taxon>Staphylococcus</taxon>
    </lineage>
</organism>
<dbReference type="InterPro" id="IPR023089">
    <property type="entry name" value="YozE_SAM-like"/>
</dbReference>
<comment type="caution">
    <text evidence="7">The sequence shown here is derived from an EMBL/GenBank/DDBJ whole genome shotgun (WGS) entry which is preliminary data.</text>
</comment>
<dbReference type="PIRSF" id="PIRSF037262">
    <property type="entry name" value="UCP037262"/>
    <property type="match status" value="1"/>
</dbReference>
<dbReference type="RefSeq" id="WP_000801008.1">
    <property type="nucleotide sequence ID" value="NZ_AP025249.1"/>
</dbReference>
<feature type="domain" description="YozE SAM-like" evidence="2">
    <location>
        <begin position="5"/>
        <end position="68"/>
    </location>
</feature>
<gene>
    <name evidence="3" type="ORF">SAMEA1029512_02336</name>
    <name evidence="4" type="ORF">SAMEA1029528_02431</name>
    <name evidence="5" type="ORF">SAMEA2078260_01432</name>
    <name evidence="7" type="ORF">SAMEA2078588_01541</name>
    <name evidence="8" type="ORF">SAMEA2080344_01457</name>
    <name evidence="6" type="ORF">SAMEA2081063_01280</name>
    <name evidence="9" type="ORF">SAMEA4008575_01564</name>
    <name evidence="10" type="ORF">SAMEA70146418_02012</name>
</gene>
<dbReference type="Gene3D" id="1.10.150.260">
    <property type="entry name" value="YozE SAM-like"/>
    <property type="match status" value="1"/>
</dbReference>
<dbReference type="InterPro" id="IPR036806">
    <property type="entry name" value="YozE_SAM-like_sf"/>
</dbReference>
<dbReference type="EMBL" id="CACUNS010000007">
    <property type="protein sequence ID" value="CAA6086409.1"/>
    <property type="molecule type" value="Genomic_DNA"/>
</dbReference>
<evidence type="ECO:0000313" key="16">
    <source>
        <dbReference type="Proteomes" id="UP000459702"/>
    </source>
</evidence>
<accession>A0A2I7Y5R0</accession>
<evidence type="ECO:0000313" key="10">
    <source>
        <dbReference type="EMBL" id="CAC8224215.1"/>
    </source>
</evidence>
<evidence type="ECO:0000313" key="17">
    <source>
        <dbReference type="Proteomes" id="UP000505390"/>
    </source>
</evidence>
<evidence type="ECO:0000313" key="7">
    <source>
        <dbReference type="EMBL" id="CAA6086409.1"/>
    </source>
</evidence>
<dbReference type="EMBL" id="CACTPI010000013">
    <property type="protein sequence ID" value="CAA4156979.1"/>
    <property type="molecule type" value="Genomic_DNA"/>
</dbReference>
<evidence type="ECO:0000313" key="12">
    <source>
        <dbReference type="Proteomes" id="UP000442782"/>
    </source>
</evidence>
<dbReference type="EMBL" id="CAIIGD010000006">
    <property type="protein sequence ID" value="CAC8224215.1"/>
    <property type="molecule type" value="Genomic_DNA"/>
</dbReference>
<dbReference type="EMBL" id="CACURZ010000007">
    <property type="protein sequence ID" value="CAA6350917.1"/>
    <property type="molecule type" value="Genomic_DNA"/>
</dbReference>
<dbReference type="HAMAP" id="MF_01538">
    <property type="entry name" value="UPF0346"/>
    <property type="match status" value="1"/>
</dbReference>
<evidence type="ECO:0000259" key="2">
    <source>
        <dbReference type="Pfam" id="PF06855"/>
    </source>
</evidence>
<evidence type="ECO:0000313" key="18">
    <source>
        <dbReference type="Proteomes" id="UP000507112"/>
    </source>
</evidence>
<evidence type="ECO:0000313" key="6">
    <source>
        <dbReference type="EMBL" id="CAA4681187.1"/>
    </source>
</evidence>
<evidence type="ECO:0000313" key="14">
    <source>
        <dbReference type="Proteomes" id="UP000443708"/>
    </source>
</evidence>
<dbReference type="NCBIfam" id="NF010193">
    <property type="entry name" value="PRK13672.1"/>
    <property type="match status" value="1"/>
</dbReference>
<dbReference type="InterPro" id="IPR010673">
    <property type="entry name" value="UPF0346"/>
</dbReference>
<dbReference type="EMBL" id="CACTWD010000006">
    <property type="protein sequence ID" value="CAA4681187.1"/>
    <property type="molecule type" value="Genomic_DNA"/>
</dbReference>
<evidence type="ECO:0000313" key="15">
    <source>
        <dbReference type="Proteomes" id="UP000459586"/>
    </source>
</evidence>
<sequence length="77" mass="9457">MKNYSFYQFVMTVRGRHDDKGRLAEEIFDDLAFPKHDDDFNILSDYIETHGDFTLPMSVFDDLYEEYTEWLKFYYNF</sequence>
<dbReference type="Proteomes" id="UP000442696">
    <property type="component" value="Unassembled WGS sequence"/>
</dbReference>
<comment type="similarity">
    <text evidence="1">Belongs to the UPF0346 family.</text>
</comment>
<reference evidence="11 12" key="1">
    <citation type="submission" date="2019-12" db="EMBL/GenBank/DDBJ databases">
        <authorList>
            <consortium name="Pathogen Informatics"/>
        </authorList>
    </citation>
    <scope>NUCLEOTIDE SEQUENCE [LARGE SCALE GENOMIC DNA]</scope>
    <source>
        <strain evidence="10 18">MOS105</strain>
        <strain evidence="4 14">S040_N01_C01</strain>
        <strain evidence="3 12">S087_N01_C01</strain>
        <strain evidence="9 17">SG160</strain>
        <strain evidence="7 16">T012_N10_C04</strain>
        <strain evidence="5 11">T012_N16_C08</strain>
        <strain evidence="6 13">T065_N03_C06</strain>
        <strain evidence="8 15">T197_A02_C01</strain>
    </source>
</reference>
<dbReference type="SUPFAM" id="SSF140652">
    <property type="entry name" value="YozE-like"/>
    <property type="match status" value="1"/>
</dbReference>
<proteinExistence type="inferred from homology"/>
<dbReference type="Proteomes" id="UP000505390">
    <property type="component" value="Unassembled WGS sequence"/>
</dbReference>
<evidence type="ECO:0000313" key="8">
    <source>
        <dbReference type="EMBL" id="CAA6350917.1"/>
    </source>
</evidence>
<dbReference type="Proteomes" id="UP000442782">
    <property type="component" value="Unassembled WGS sequence"/>
</dbReference>
<dbReference type="Proteomes" id="UP000459702">
    <property type="component" value="Unassembled WGS sequence"/>
</dbReference>
<evidence type="ECO:0000313" key="11">
    <source>
        <dbReference type="Proteomes" id="UP000442696"/>
    </source>
</evidence>
<dbReference type="Proteomes" id="UP000443708">
    <property type="component" value="Unassembled WGS sequence"/>
</dbReference>
<dbReference type="EMBL" id="CACTOE010000019">
    <property type="protein sequence ID" value="CAA4153030.1"/>
    <property type="molecule type" value="Genomic_DNA"/>
</dbReference>
<dbReference type="Proteomes" id="UP000443506">
    <property type="component" value="Unassembled WGS sequence"/>
</dbReference>
<evidence type="ECO:0000313" key="3">
    <source>
        <dbReference type="EMBL" id="CAA4153030.1"/>
    </source>
</evidence>
<name>A0A2I7Y5R0_STAAU</name>
<dbReference type="AlphaFoldDB" id="A0A2I7Y5R0"/>